<evidence type="ECO:0000313" key="2">
    <source>
        <dbReference type="Proteomes" id="UP000245996"/>
    </source>
</evidence>
<gene>
    <name evidence="1" type="ORF">C7430_101142</name>
</gene>
<proteinExistence type="predicted"/>
<dbReference type="EMBL" id="QGHE01000001">
    <property type="protein sequence ID" value="PWJ82584.1"/>
    <property type="molecule type" value="Genomic_DNA"/>
</dbReference>
<reference evidence="1 2" key="1">
    <citation type="submission" date="2018-05" db="EMBL/GenBank/DDBJ databases">
        <title>Genomic Encyclopedia of Type Strains, Phase IV (KMG-V): Genome sequencing to study the core and pangenomes of soil and plant-associated prokaryotes.</title>
        <authorList>
            <person name="Whitman W."/>
        </authorList>
    </citation>
    <scope>NUCLEOTIDE SEQUENCE [LARGE SCALE GENOMIC DNA]</scope>
    <source>
        <strain evidence="1 2">PNG 92-11</strain>
    </source>
</reference>
<dbReference type="AlphaFoldDB" id="A0ABD6XVR4"/>
<dbReference type="Proteomes" id="UP000245996">
    <property type="component" value="Unassembled WGS sequence"/>
</dbReference>
<organism evidence="1 2">
    <name type="scientific">Enterobacter agglomerans</name>
    <name type="common">Erwinia herbicola</name>
    <name type="synonym">Pantoea agglomerans</name>
    <dbReference type="NCBI Taxonomy" id="549"/>
    <lineage>
        <taxon>Bacteria</taxon>
        <taxon>Pseudomonadati</taxon>
        <taxon>Pseudomonadota</taxon>
        <taxon>Gammaproteobacteria</taxon>
        <taxon>Enterobacterales</taxon>
        <taxon>Erwiniaceae</taxon>
        <taxon>Pantoea</taxon>
        <taxon>Pantoea agglomerans group</taxon>
    </lineage>
</organism>
<protein>
    <submittedName>
        <fullName evidence="1">Uncharacterized protein</fullName>
    </submittedName>
</protein>
<sequence>MPAYPDELRNGHRLVSYLSPQTSKPFPLRFERQGEKIEITCAHRIGVNESNAHLAAGLAGPGIMQTFDYSLSSILRQGEMVEILHE</sequence>
<accession>A0ABD6XVR4</accession>
<evidence type="ECO:0000313" key="1">
    <source>
        <dbReference type="EMBL" id="PWJ82584.1"/>
    </source>
</evidence>
<comment type="caution">
    <text evidence="1">The sequence shown here is derived from an EMBL/GenBank/DDBJ whole genome shotgun (WGS) entry which is preliminary data.</text>
</comment>
<name>A0ABD6XVR4_ENTAG</name>
<dbReference type="Gene3D" id="3.40.190.10">
    <property type="entry name" value="Periplasmic binding protein-like II"/>
    <property type="match status" value="1"/>
</dbReference>